<evidence type="ECO:0000313" key="3">
    <source>
        <dbReference type="Proteomes" id="UP001262582"/>
    </source>
</evidence>
<dbReference type="PANTHER" id="PTHR46390">
    <property type="entry name" value="MANNOSE-1-PHOSPHATE GUANYLYLTRANSFERASE"/>
    <property type="match status" value="1"/>
</dbReference>
<dbReference type="InterPro" id="IPR029044">
    <property type="entry name" value="Nucleotide-diphossugar_trans"/>
</dbReference>
<dbReference type="Proteomes" id="UP001262582">
    <property type="component" value="Unassembled WGS sequence"/>
</dbReference>
<reference evidence="2 3" key="1">
    <citation type="submission" date="2023-09" db="EMBL/GenBank/DDBJ databases">
        <authorList>
            <person name="Rey-Velasco X."/>
        </authorList>
    </citation>
    <scope>NUCLEOTIDE SEQUENCE [LARGE SCALE GENOMIC DNA]</scope>
    <source>
        <strain evidence="2 3">F117</strain>
    </source>
</reference>
<feature type="domain" description="Nucleotidyl transferase" evidence="1">
    <location>
        <begin position="7"/>
        <end position="284"/>
    </location>
</feature>
<dbReference type="EMBL" id="JAVRHK010000007">
    <property type="protein sequence ID" value="MDT0677155.1"/>
    <property type="molecule type" value="Genomic_DNA"/>
</dbReference>
<dbReference type="SUPFAM" id="SSF159283">
    <property type="entry name" value="Guanosine diphospho-D-mannose pyrophosphorylase/mannose-6-phosphate isomerase linker domain"/>
    <property type="match status" value="1"/>
</dbReference>
<proteinExistence type="predicted"/>
<keyword evidence="2" id="KW-0548">Nucleotidyltransferase</keyword>
<dbReference type="Pfam" id="PF00483">
    <property type="entry name" value="NTP_transferase"/>
    <property type="match status" value="1"/>
</dbReference>
<keyword evidence="3" id="KW-1185">Reference proteome</keyword>
<protein>
    <submittedName>
        <fullName evidence="2">Mannose-1-phosphate guanylyltransferase</fullName>
    </submittedName>
</protein>
<comment type="caution">
    <text evidence="2">The sequence shown here is derived from an EMBL/GenBank/DDBJ whole genome shotgun (WGS) entry which is preliminary data.</text>
</comment>
<name>A0ABU3D6J7_9FLAO</name>
<dbReference type="SUPFAM" id="SSF53448">
    <property type="entry name" value="Nucleotide-diphospho-sugar transferases"/>
    <property type="match status" value="1"/>
</dbReference>
<dbReference type="Gene3D" id="3.90.550.10">
    <property type="entry name" value="Spore Coat Polysaccharide Biosynthesis Protein SpsA, Chain A"/>
    <property type="match status" value="1"/>
</dbReference>
<evidence type="ECO:0000313" key="2">
    <source>
        <dbReference type="EMBL" id="MDT0677155.1"/>
    </source>
</evidence>
<dbReference type="PANTHER" id="PTHR46390:SF1">
    <property type="entry name" value="MANNOSE-1-PHOSPHATE GUANYLYLTRANSFERASE"/>
    <property type="match status" value="1"/>
</dbReference>
<evidence type="ECO:0000259" key="1">
    <source>
        <dbReference type="Pfam" id="PF00483"/>
    </source>
</evidence>
<gene>
    <name evidence="2" type="ORF">RM539_11230</name>
</gene>
<sequence length="359" mass="40926">MNNNYYAILMAGGVGSRFWPVSTATCPKQFQDVLGAGETLVQTTFRRLASIIPRENIYILTNKNYNEVVKEQLPGVKQEQIVLEPVMRNTAPSVLLAAMKINQKNKDAVMMVAPSDHWIQGEQQFTKDLEFAFEAAANSEKLITLGINPTFPNTGYGYIKYDNPPNSRLMPVKAFTEKPDFKKAESFLAEGNYVWNAGIFIWSANVILQNFEKLLPEMYHLFAKGNPVWNTEKEQDFIDENYHKAHKISIDYGIIEKAENVFMIPASFKWNDLGTWGSLQEQLPQDINENTVINSRFLSFEAEGNIIRTEKNKVVIIEGLKDYIVLENDLVLVVMPKKNEQGIKEIREKVMKKFGDKLG</sequence>
<dbReference type="InterPro" id="IPR051161">
    <property type="entry name" value="Mannose-6P_isomerase_type2"/>
</dbReference>
<organism evidence="2 3">
    <name type="scientific">Autumnicola musiva</name>
    <dbReference type="NCBI Taxonomy" id="3075589"/>
    <lineage>
        <taxon>Bacteria</taxon>
        <taxon>Pseudomonadati</taxon>
        <taxon>Bacteroidota</taxon>
        <taxon>Flavobacteriia</taxon>
        <taxon>Flavobacteriales</taxon>
        <taxon>Flavobacteriaceae</taxon>
        <taxon>Autumnicola</taxon>
    </lineage>
</organism>
<dbReference type="InterPro" id="IPR049577">
    <property type="entry name" value="GMPP_N"/>
</dbReference>
<dbReference type="GO" id="GO:0016779">
    <property type="term" value="F:nucleotidyltransferase activity"/>
    <property type="evidence" value="ECO:0007669"/>
    <property type="project" value="UniProtKB-KW"/>
</dbReference>
<dbReference type="CDD" id="cd02509">
    <property type="entry name" value="GDP-M1P_Guanylyltransferase"/>
    <property type="match status" value="1"/>
</dbReference>
<dbReference type="InterPro" id="IPR005835">
    <property type="entry name" value="NTP_transferase_dom"/>
</dbReference>
<accession>A0ABU3D6J7</accession>
<dbReference type="RefSeq" id="WP_311503493.1">
    <property type="nucleotide sequence ID" value="NZ_JAVRHK010000007.1"/>
</dbReference>
<keyword evidence="2" id="KW-0808">Transferase</keyword>